<sequence length="138" mass="16087">YTAISYQWGADLKPFEIQTPEGPLFVTASLNFALRHIRDSTIKILVWVDAICINQLDDYERKIQVRRMKDIYRSAENVFAYIGEESDRSSEALETLAQIRTAALQPTLGHRTLRRFLKLLSRGWFRRAWVTQELVLAK</sequence>
<evidence type="ECO:0000313" key="2">
    <source>
        <dbReference type="EMBL" id="KAK0729513.1"/>
    </source>
</evidence>
<dbReference type="PANTHER" id="PTHR24148:SF64">
    <property type="entry name" value="HETEROKARYON INCOMPATIBILITY DOMAIN-CONTAINING PROTEIN"/>
    <property type="match status" value="1"/>
</dbReference>
<dbReference type="AlphaFoldDB" id="A0AA40EBP9"/>
<dbReference type="PANTHER" id="PTHR24148">
    <property type="entry name" value="ANKYRIN REPEAT DOMAIN-CONTAINING PROTEIN 39 HOMOLOG-RELATED"/>
    <property type="match status" value="1"/>
</dbReference>
<accession>A0AA40EBP9</accession>
<organism evidence="2 3">
    <name type="scientific">Lasiosphaeris hirsuta</name>
    <dbReference type="NCBI Taxonomy" id="260670"/>
    <lineage>
        <taxon>Eukaryota</taxon>
        <taxon>Fungi</taxon>
        <taxon>Dikarya</taxon>
        <taxon>Ascomycota</taxon>
        <taxon>Pezizomycotina</taxon>
        <taxon>Sordariomycetes</taxon>
        <taxon>Sordariomycetidae</taxon>
        <taxon>Sordariales</taxon>
        <taxon>Lasiosphaeriaceae</taxon>
        <taxon>Lasiosphaeris</taxon>
    </lineage>
</organism>
<dbReference type="EMBL" id="JAUKUA010000001">
    <property type="protein sequence ID" value="KAK0729513.1"/>
    <property type="molecule type" value="Genomic_DNA"/>
</dbReference>
<evidence type="ECO:0000259" key="1">
    <source>
        <dbReference type="Pfam" id="PF06985"/>
    </source>
</evidence>
<gene>
    <name evidence="2" type="ORF">B0H67DRAFT_469772</name>
</gene>
<feature type="non-terminal residue" evidence="2">
    <location>
        <position position="1"/>
    </location>
</feature>
<dbReference type="Pfam" id="PF06985">
    <property type="entry name" value="HET"/>
    <property type="match status" value="1"/>
</dbReference>
<feature type="non-terminal residue" evidence="2">
    <location>
        <position position="138"/>
    </location>
</feature>
<name>A0AA40EBP9_9PEZI</name>
<protein>
    <submittedName>
        <fullName evidence="2">Heterokaryon incompatibility</fullName>
    </submittedName>
</protein>
<feature type="domain" description="Heterokaryon incompatibility" evidence="1">
    <location>
        <begin position="1"/>
        <end position="133"/>
    </location>
</feature>
<reference evidence="2" key="1">
    <citation type="submission" date="2023-06" db="EMBL/GenBank/DDBJ databases">
        <title>Genome-scale phylogeny and comparative genomics of the fungal order Sordariales.</title>
        <authorList>
            <consortium name="Lawrence Berkeley National Laboratory"/>
            <person name="Hensen N."/>
            <person name="Bonometti L."/>
            <person name="Westerberg I."/>
            <person name="Brannstrom I.O."/>
            <person name="Guillou S."/>
            <person name="Cros-Aarteil S."/>
            <person name="Calhoun S."/>
            <person name="Haridas S."/>
            <person name="Kuo A."/>
            <person name="Mondo S."/>
            <person name="Pangilinan J."/>
            <person name="Riley R."/>
            <person name="Labutti K."/>
            <person name="Andreopoulos B."/>
            <person name="Lipzen A."/>
            <person name="Chen C."/>
            <person name="Yanf M."/>
            <person name="Daum C."/>
            <person name="Ng V."/>
            <person name="Clum A."/>
            <person name="Steindorff A."/>
            <person name="Ohm R."/>
            <person name="Martin F."/>
            <person name="Silar P."/>
            <person name="Natvig D."/>
            <person name="Lalanne C."/>
            <person name="Gautier V."/>
            <person name="Ament-Velasquez S.L."/>
            <person name="Kruys A."/>
            <person name="Hutchinson M.I."/>
            <person name="Powell A.J."/>
            <person name="Barry K."/>
            <person name="Miller A.N."/>
            <person name="Grigoriev I.V."/>
            <person name="Debuchy R."/>
            <person name="Gladieux P."/>
            <person name="Thoren M.H."/>
            <person name="Johannesson H."/>
        </authorList>
    </citation>
    <scope>NUCLEOTIDE SEQUENCE</scope>
    <source>
        <strain evidence="2">SMH4607-1</strain>
    </source>
</reference>
<comment type="caution">
    <text evidence="2">The sequence shown here is derived from an EMBL/GenBank/DDBJ whole genome shotgun (WGS) entry which is preliminary data.</text>
</comment>
<keyword evidence="3" id="KW-1185">Reference proteome</keyword>
<dbReference type="InterPro" id="IPR010730">
    <property type="entry name" value="HET"/>
</dbReference>
<dbReference type="Proteomes" id="UP001172102">
    <property type="component" value="Unassembled WGS sequence"/>
</dbReference>
<proteinExistence type="predicted"/>
<dbReference type="InterPro" id="IPR052895">
    <property type="entry name" value="HetReg/Transcr_Mod"/>
</dbReference>
<evidence type="ECO:0000313" key="3">
    <source>
        <dbReference type="Proteomes" id="UP001172102"/>
    </source>
</evidence>